<evidence type="ECO:0000256" key="6">
    <source>
        <dbReference type="RuleBase" id="RU361267"/>
    </source>
</evidence>
<evidence type="ECO:0000259" key="8">
    <source>
        <dbReference type="SMART" id="SM00563"/>
    </source>
</evidence>
<keyword evidence="7" id="KW-1133">Transmembrane helix</keyword>
<dbReference type="CDD" id="cd05233">
    <property type="entry name" value="SDR_c"/>
    <property type="match status" value="1"/>
</dbReference>
<keyword evidence="6" id="KW-0443">Lipid metabolism</keyword>
<dbReference type="CDD" id="cd07989">
    <property type="entry name" value="LPLAT_AGPAT-like"/>
    <property type="match status" value="1"/>
</dbReference>
<evidence type="ECO:0000259" key="9">
    <source>
        <dbReference type="SMART" id="SM00822"/>
    </source>
</evidence>
<dbReference type="SUPFAM" id="SSF51735">
    <property type="entry name" value="NAD(P)-binding Rossmann-fold domains"/>
    <property type="match status" value="1"/>
</dbReference>
<keyword evidence="3 6" id="KW-0808">Transferase</keyword>
<dbReference type="Gene3D" id="3.40.50.720">
    <property type="entry name" value="NAD(P)-binding Rossmann-like Domain"/>
    <property type="match status" value="1"/>
</dbReference>
<evidence type="ECO:0000256" key="2">
    <source>
        <dbReference type="ARBA" id="ARBA00008655"/>
    </source>
</evidence>
<comment type="similarity">
    <text evidence="1">Belongs to the short-chain dehydrogenases/reductases (SDR) family.</text>
</comment>
<keyword evidence="6" id="KW-1208">Phospholipid metabolism</keyword>
<dbReference type="GO" id="GO:0016491">
    <property type="term" value="F:oxidoreductase activity"/>
    <property type="evidence" value="ECO:0007669"/>
    <property type="project" value="UniProtKB-KW"/>
</dbReference>
<dbReference type="Proteomes" id="UP000308549">
    <property type="component" value="Unassembled WGS sequence"/>
</dbReference>
<keyword evidence="11" id="KW-1185">Reference proteome</keyword>
<evidence type="ECO:0000256" key="1">
    <source>
        <dbReference type="ARBA" id="ARBA00006484"/>
    </source>
</evidence>
<dbReference type="Pfam" id="PF01553">
    <property type="entry name" value="Acyltransferase"/>
    <property type="match status" value="1"/>
</dbReference>
<feature type="domain" description="Phospholipid/glycerol acyltransferase" evidence="8">
    <location>
        <begin position="105"/>
        <end position="222"/>
    </location>
</feature>
<dbReference type="AlphaFoldDB" id="A0A4U0TQB9"/>
<dbReference type="InterPro" id="IPR002123">
    <property type="entry name" value="Plipid/glycerol_acylTrfase"/>
</dbReference>
<dbReference type="NCBIfam" id="TIGR00530">
    <property type="entry name" value="AGP_acyltrn"/>
    <property type="match status" value="1"/>
</dbReference>
<keyword evidence="7" id="KW-0472">Membrane</keyword>
<dbReference type="PANTHER" id="PTHR10434">
    <property type="entry name" value="1-ACYL-SN-GLYCEROL-3-PHOSPHATE ACYLTRANSFERASE"/>
    <property type="match status" value="1"/>
</dbReference>
<dbReference type="GO" id="GO:0005783">
    <property type="term" value="C:endoplasmic reticulum"/>
    <property type="evidence" value="ECO:0007669"/>
    <property type="project" value="TreeGrafter"/>
</dbReference>
<dbReference type="InterPro" id="IPR036291">
    <property type="entry name" value="NAD(P)-bd_dom_sf"/>
</dbReference>
<comment type="domain">
    <text evidence="6">The HXXXXD motif is essential for acyltransferase activity and may constitute the binding site for the phosphate moiety of the glycerol-3-phosphate.</text>
</comment>
<keyword evidence="5 6" id="KW-0012">Acyltransferase</keyword>
<dbReference type="PRINTS" id="PR00081">
    <property type="entry name" value="GDHRDH"/>
</dbReference>
<dbReference type="PRINTS" id="PR00080">
    <property type="entry name" value="SDRFAMILY"/>
</dbReference>
<feature type="domain" description="Ketoreductase" evidence="9">
    <location>
        <begin position="309"/>
        <end position="505"/>
    </location>
</feature>
<comment type="catalytic activity">
    <reaction evidence="6">
        <text>a 1-acyl-sn-glycero-3-phosphate + an acyl-CoA = a 1,2-diacyl-sn-glycero-3-phosphate + CoA</text>
        <dbReference type="Rhea" id="RHEA:19709"/>
        <dbReference type="ChEBI" id="CHEBI:57287"/>
        <dbReference type="ChEBI" id="CHEBI:57970"/>
        <dbReference type="ChEBI" id="CHEBI:58342"/>
        <dbReference type="ChEBI" id="CHEBI:58608"/>
        <dbReference type="EC" id="2.3.1.51"/>
    </reaction>
</comment>
<organism evidence="10 11">
    <name type="scientific">Salinomyces thailandicus</name>
    <dbReference type="NCBI Taxonomy" id="706561"/>
    <lineage>
        <taxon>Eukaryota</taxon>
        <taxon>Fungi</taxon>
        <taxon>Dikarya</taxon>
        <taxon>Ascomycota</taxon>
        <taxon>Pezizomycotina</taxon>
        <taxon>Dothideomycetes</taxon>
        <taxon>Dothideomycetidae</taxon>
        <taxon>Mycosphaerellales</taxon>
        <taxon>Teratosphaeriaceae</taxon>
        <taxon>Salinomyces</taxon>
    </lineage>
</organism>
<reference evidence="10 11" key="1">
    <citation type="submission" date="2017-03" db="EMBL/GenBank/DDBJ databases">
        <title>Genomes of endolithic fungi from Antarctica.</title>
        <authorList>
            <person name="Coleine C."/>
            <person name="Masonjones S."/>
            <person name="Stajich J.E."/>
        </authorList>
    </citation>
    <scope>NUCLEOTIDE SEQUENCE [LARGE SCALE GENOMIC DNA]</scope>
    <source>
        <strain evidence="10 11">CCFEE 6315</strain>
    </source>
</reference>
<dbReference type="SUPFAM" id="SSF69593">
    <property type="entry name" value="Glycerol-3-phosphate (1)-acyltransferase"/>
    <property type="match status" value="1"/>
</dbReference>
<evidence type="ECO:0000256" key="4">
    <source>
        <dbReference type="ARBA" id="ARBA00023002"/>
    </source>
</evidence>
<evidence type="ECO:0000256" key="3">
    <source>
        <dbReference type="ARBA" id="ARBA00022679"/>
    </source>
</evidence>
<dbReference type="EC" id="2.3.1.51" evidence="6"/>
<dbReference type="GO" id="GO:0003841">
    <property type="term" value="F:1-acylglycerol-3-phosphate O-acyltransferase activity"/>
    <property type="evidence" value="ECO:0007669"/>
    <property type="project" value="UniProtKB-UniRule"/>
</dbReference>
<dbReference type="GO" id="GO:0016020">
    <property type="term" value="C:membrane"/>
    <property type="evidence" value="ECO:0007669"/>
    <property type="project" value="InterPro"/>
</dbReference>
<evidence type="ECO:0000313" key="10">
    <source>
        <dbReference type="EMBL" id="TKA24303.1"/>
    </source>
</evidence>
<comment type="caution">
    <text evidence="10">The sequence shown here is derived from an EMBL/GenBank/DDBJ whole genome shotgun (WGS) entry which is preliminary data.</text>
</comment>
<dbReference type="EMBL" id="NAJL01000045">
    <property type="protein sequence ID" value="TKA24303.1"/>
    <property type="molecule type" value="Genomic_DNA"/>
</dbReference>
<dbReference type="GO" id="GO:0006654">
    <property type="term" value="P:phosphatidic acid biosynthetic process"/>
    <property type="evidence" value="ECO:0007669"/>
    <property type="project" value="TreeGrafter"/>
</dbReference>
<gene>
    <name evidence="10" type="ORF">B0A50_06773</name>
</gene>
<dbReference type="SMART" id="SM00563">
    <property type="entry name" value="PlsC"/>
    <property type="match status" value="1"/>
</dbReference>
<dbReference type="OrthoDB" id="202234at2759"/>
<dbReference type="SMART" id="SM00822">
    <property type="entry name" value="PKS_KR"/>
    <property type="match status" value="1"/>
</dbReference>
<comment type="similarity">
    <text evidence="2 6">Belongs to the 1-acyl-sn-glycerol-3-phosphate acyltransferase family.</text>
</comment>
<keyword evidence="6" id="KW-0594">Phospholipid biosynthesis</keyword>
<dbReference type="Pfam" id="PF00106">
    <property type="entry name" value="adh_short"/>
    <property type="match status" value="1"/>
</dbReference>
<keyword evidence="4" id="KW-0560">Oxidoreductase</keyword>
<dbReference type="PANTHER" id="PTHR10434:SF11">
    <property type="entry name" value="1-ACYL-SN-GLYCEROL-3-PHOSPHATE ACYLTRANSFERASE"/>
    <property type="match status" value="1"/>
</dbReference>
<feature type="transmembrane region" description="Helical" evidence="7">
    <location>
        <begin position="41"/>
        <end position="69"/>
    </location>
</feature>
<evidence type="ECO:0000256" key="7">
    <source>
        <dbReference type="SAM" id="Phobius"/>
    </source>
</evidence>
<evidence type="ECO:0000313" key="11">
    <source>
        <dbReference type="Proteomes" id="UP000308549"/>
    </source>
</evidence>
<proteinExistence type="inferred from homology"/>
<dbReference type="FunFam" id="3.40.50.720:FF:000173">
    <property type="entry name" value="3-oxoacyl-[acyl-carrier protein] reductase"/>
    <property type="match status" value="1"/>
</dbReference>
<dbReference type="InterPro" id="IPR057326">
    <property type="entry name" value="KR_dom"/>
</dbReference>
<dbReference type="InterPro" id="IPR004552">
    <property type="entry name" value="AGP_acyltrans"/>
</dbReference>
<name>A0A4U0TQB9_9PEZI</name>
<keyword evidence="6" id="KW-0444">Lipid biosynthesis</keyword>
<evidence type="ECO:0000256" key="5">
    <source>
        <dbReference type="ARBA" id="ARBA00023315"/>
    </source>
</evidence>
<accession>A0A4U0TQB9</accession>
<protein>
    <recommendedName>
        <fullName evidence="6">1-acyl-sn-glycerol-3-phosphate acyltransferase</fullName>
        <ecNumber evidence="6">2.3.1.51</ecNumber>
    </recommendedName>
</protein>
<sequence>MNMFLLSLLLLGAIIFAAVQLLLLLGRTTNNHALEYYGRALASFTALAICAIYGTVASACLNVAGYGGLGQWTTARAFKYTMLLFTGVWFEIDDPKNYLGRTRPAVFVGNHQSELDVAFLGHVFPRYCSVTAKKSLKYVPFLGWFMALSKTVFIERSSREQAVAAFAKAAEQMHTHQQSVYIFPEGTRSYYDHPDMLSFKKGAFHLAVQAQVPIVPVVVAIYSNVLNVKRRTFQPGTIPATVLEPIETKGKTKDDVDALLEQARSSMVAELKRLTAHAQKEGIAPKEHEARTTTLNGSAKSSGAMSAPKTILITGATGGIGRATALAFAKTGEYHLALHYNSASQEVRDDLHAQIRNIIPSSKTLKIVFFQADLSDYDSVRRLHEDVTDWFNRVDVLFNNSGTVFGHQGVQNLADVPIDVFEKTWRVNTGSAILLTQLCLPEMEAQGWGRVIFCSSVAAFTGGLVGPHYAASKSAQHGFVHWLAGNVARKGVTVNAVAPAVIRETAMMGHPEGQAEERIAQKVPVGRLGRPEEIAETVLWMVRTGYVTNKVITVDGGMYAY</sequence>
<dbReference type="InterPro" id="IPR002347">
    <property type="entry name" value="SDR_fam"/>
</dbReference>
<keyword evidence="7" id="KW-0812">Transmembrane</keyword>